<dbReference type="NCBIfam" id="TIGR00877">
    <property type="entry name" value="purD"/>
    <property type="match status" value="1"/>
</dbReference>
<dbReference type="Pfam" id="PF01071">
    <property type="entry name" value="GARS_A"/>
    <property type="match status" value="1"/>
</dbReference>
<dbReference type="GO" id="GO:0009113">
    <property type="term" value="P:purine nucleobase biosynthetic process"/>
    <property type="evidence" value="ECO:0007669"/>
    <property type="project" value="InterPro"/>
</dbReference>
<name>A0A0D0RQZ9_9BACL</name>
<evidence type="ECO:0000256" key="4">
    <source>
        <dbReference type="ARBA" id="ARBA00013255"/>
    </source>
</evidence>
<dbReference type="Gene3D" id="3.40.50.20">
    <property type="match status" value="1"/>
</dbReference>
<dbReference type="InterPro" id="IPR020559">
    <property type="entry name" value="PRibGlycinamide_synth_CS"/>
</dbReference>
<dbReference type="AlphaFoldDB" id="A0A0D0RQZ9"/>
<evidence type="ECO:0000256" key="11">
    <source>
        <dbReference type="ARBA" id="ARBA00038345"/>
    </source>
</evidence>
<keyword evidence="10" id="KW-0464">Manganese</keyword>
<dbReference type="Gene3D" id="3.90.600.10">
    <property type="entry name" value="Phosphoribosylglycinamide synthetase, C-terminal domain"/>
    <property type="match status" value="1"/>
</dbReference>
<evidence type="ECO:0000313" key="18">
    <source>
        <dbReference type="Proteomes" id="UP000032102"/>
    </source>
</evidence>
<proteinExistence type="inferred from homology"/>
<evidence type="ECO:0000313" key="17">
    <source>
        <dbReference type="EMBL" id="KIQ94092.1"/>
    </source>
</evidence>
<reference evidence="17 18" key="1">
    <citation type="submission" date="2015-01" db="EMBL/GenBank/DDBJ databases">
        <title>Draft genome of Anoxybacillus thermarum strain AF/04.</title>
        <authorList>
            <person name="Poli A."/>
            <person name="Nicolaus B."/>
            <person name="Chan K.-G."/>
            <person name="Kahar U.M."/>
            <person name="Yaakob A.S."/>
            <person name="Chan C.S."/>
            <person name="Goh K.M."/>
        </authorList>
    </citation>
    <scope>NUCLEOTIDE SEQUENCE [LARGE SCALE GENOMIC DNA]</scope>
    <source>
        <strain evidence="17 18">AF/04</strain>
    </source>
</reference>
<dbReference type="InterPro" id="IPR016185">
    <property type="entry name" value="PreATP-grasp_dom_sf"/>
</dbReference>
<dbReference type="Pfam" id="PF02844">
    <property type="entry name" value="GARS_N"/>
    <property type="match status" value="1"/>
</dbReference>
<evidence type="ECO:0000256" key="13">
    <source>
        <dbReference type="ARBA" id="ARBA00042864"/>
    </source>
</evidence>
<evidence type="ECO:0000256" key="7">
    <source>
        <dbReference type="ARBA" id="ARBA00022741"/>
    </source>
</evidence>
<dbReference type="Gene3D" id="3.30.470.20">
    <property type="entry name" value="ATP-grasp fold, B domain"/>
    <property type="match status" value="1"/>
</dbReference>
<dbReference type="GO" id="GO:0005524">
    <property type="term" value="F:ATP binding"/>
    <property type="evidence" value="ECO:0007669"/>
    <property type="project" value="UniProtKB-UniRule"/>
</dbReference>
<dbReference type="SUPFAM" id="SSF56059">
    <property type="entry name" value="Glutathione synthetase ATP-binding domain-like"/>
    <property type="match status" value="1"/>
</dbReference>
<accession>A0A0D0RQZ9</accession>
<dbReference type="Pfam" id="PF02843">
    <property type="entry name" value="GARS_C"/>
    <property type="match status" value="1"/>
</dbReference>
<dbReference type="InterPro" id="IPR000115">
    <property type="entry name" value="PRibGlycinamide_synth"/>
</dbReference>
<dbReference type="InterPro" id="IPR020561">
    <property type="entry name" value="PRibGlycinamid_synth_ATP-grasp"/>
</dbReference>
<evidence type="ECO:0000256" key="1">
    <source>
        <dbReference type="ARBA" id="ARBA00001936"/>
    </source>
</evidence>
<dbReference type="GO" id="GO:0046872">
    <property type="term" value="F:metal ion binding"/>
    <property type="evidence" value="ECO:0007669"/>
    <property type="project" value="UniProtKB-KW"/>
</dbReference>
<evidence type="ECO:0000256" key="12">
    <source>
        <dbReference type="ARBA" id="ARBA00042242"/>
    </source>
</evidence>
<dbReference type="EMBL" id="JXTH01000034">
    <property type="protein sequence ID" value="KIQ94092.1"/>
    <property type="molecule type" value="Genomic_DNA"/>
</dbReference>
<keyword evidence="18" id="KW-1185">Reference proteome</keyword>
<keyword evidence="5 14" id="KW-0436">Ligase</keyword>
<dbReference type="FunFam" id="3.30.1490.20:FF:000006">
    <property type="entry name" value="phosphoribosylamine--glycine ligase, chloroplastic-like"/>
    <property type="match status" value="1"/>
</dbReference>
<comment type="cofactor">
    <cofactor evidence="1">
        <name>Mn(2+)</name>
        <dbReference type="ChEBI" id="CHEBI:29035"/>
    </cofactor>
</comment>
<evidence type="ECO:0000256" key="8">
    <source>
        <dbReference type="ARBA" id="ARBA00022755"/>
    </source>
</evidence>
<evidence type="ECO:0000259" key="16">
    <source>
        <dbReference type="PROSITE" id="PS50975"/>
    </source>
</evidence>
<dbReference type="Proteomes" id="UP000032102">
    <property type="component" value="Unassembled WGS sequence"/>
</dbReference>
<dbReference type="InterPro" id="IPR013815">
    <property type="entry name" value="ATP_grasp_subdomain_1"/>
</dbReference>
<evidence type="ECO:0000256" key="6">
    <source>
        <dbReference type="ARBA" id="ARBA00022723"/>
    </source>
</evidence>
<evidence type="ECO:0000256" key="3">
    <source>
        <dbReference type="ARBA" id="ARBA00005174"/>
    </source>
</evidence>
<dbReference type="InterPro" id="IPR011054">
    <property type="entry name" value="Rudment_hybrid_motif"/>
</dbReference>
<gene>
    <name evidence="14" type="primary">purD</name>
    <name evidence="17" type="ORF">LH47_01825</name>
</gene>
<comment type="cofactor">
    <cofactor evidence="2">
        <name>Mg(2+)</name>
        <dbReference type="ChEBI" id="CHEBI:18420"/>
    </cofactor>
</comment>
<dbReference type="SUPFAM" id="SSF51246">
    <property type="entry name" value="Rudiment single hybrid motif"/>
    <property type="match status" value="1"/>
</dbReference>
<dbReference type="RefSeq" id="WP_043966709.1">
    <property type="nucleotide sequence ID" value="NZ_JXTH01000034.1"/>
</dbReference>
<keyword evidence="9 15" id="KW-0067">ATP-binding</keyword>
<dbReference type="SUPFAM" id="SSF52440">
    <property type="entry name" value="PreATP-grasp domain"/>
    <property type="match status" value="1"/>
</dbReference>
<dbReference type="PROSITE" id="PS00184">
    <property type="entry name" value="GARS"/>
    <property type="match status" value="1"/>
</dbReference>
<dbReference type="EC" id="6.3.4.13" evidence="4 14"/>
<dbReference type="PATRIC" id="fig|404937.3.peg.1928"/>
<dbReference type="SMART" id="SM01209">
    <property type="entry name" value="GARS_A"/>
    <property type="match status" value="1"/>
</dbReference>
<sequence length="426" mass="46757">MKVLIIGRGGREHALAWKVSQSPRVTHVYVAPGNDGMNSIATCVPISETDVEALVQWAKKEGIDLTIVGPEAPLLAGIVDRFEREGLRIFGPKQQAALIEGSKAFAKEIMRKYNIPTAHYATFTNYDEAVHYVREQGAPIVIKADGLAAGKGVTVAMTIDEALHALHDIMVAKKFGEAGSQVVIEQYLQGEEFSLMAFVHREHVYPMVIAQDHKRAFDGDQGPNTGGMGAYSPVPQISEQTVDAAIETIVKPTAKALIQEGCEFTGFLYAGLIATEEGPKVIEFNARFGDPEAQVILPRLENDLVEVIVSLLEDQPITLHWSDEATVGVVLAAKGYPEQYEKGAVIRGLEQVTKAQIFHAGTKRINDEWVTDGGRVLLVVASGKTLKEAQRLVYEEMQHIECDQLFYRRDIGHKAIAHVACEHIQN</sequence>
<keyword evidence="8 14" id="KW-0658">Purine biosynthesis</keyword>
<dbReference type="UniPathway" id="UPA00074">
    <property type="reaction ID" value="UER00125"/>
</dbReference>
<dbReference type="InterPro" id="IPR037123">
    <property type="entry name" value="PRibGlycinamide_synth_C_sf"/>
</dbReference>
<feature type="domain" description="ATP-grasp" evidence="16">
    <location>
        <begin position="107"/>
        <end position="313"/>
    </location>
</feature>
<evidence type="ECO:0000256" key="2">
    <source>
        <dbReference type="ARBA" id="ARBA00001946"/>
    </source>
</evidence>
<evidence type="ECO:0000256" key="15">
    <source>
        <dbReference type="PROSITE-ProRule" id="PRU00409"/>
    </source>
</evidence>
<evidence type="ECO:0000256" key="14">
    <source>
        <dbReference type="HAMAP-Rule" id="MF_00138"/>
    </source>
</evidence>
<organism evidence="17 18">
    <name type="scientific">Anoxybacillus thermarum</name>
    <dbReference type="NCBI Taxonomy" id="404937"/>
    <lineage>
        <taxon>Bacteria</taxon>
        <taxon>Bacillati</taxon>
        <taxon>Bacillota</taxon>
        <taxon>Bacilli</taxon>
        <taxon>Bacillales</taxon>
        <taxon>Anoxybacillaceae</taxon>
        <taxon>Anoxybacillus</taxon>
    </lineage>
</organism>
<dbReference type="Gene3D" id="3.30.1490.20">
    <property type="entry name" value="ATP-grasp fold, A domain"/>
    <property type="match status" value="1"/>
</dbReference>
<evidence type="ECO:0000256" key="5">
    <source>
        <dbReference type="ARBA" id="ARBA00022598"/>
    </source>
</evidence>
<comment type="similarity">
    <text evidence="11 14">Belongs to the GARS family.</text>
</comment>
<dbReference type="SMART" id="SM01210">
    <property type="entry name" value="GARS_C"/>
    <property type="match status" value="1"/>
</dbReference>
<dbReference type="PANTHER" id="PTHR43472:SF1">
    <property type="entry name" value="PHOSPHORIBOSYLAMINE--GLYCINE LIGASE, CHLOROPLASTIC"/>
    <property type="match status" value="1"/>
</dbReference>
<dbReference type="InterPro" id="IPR020560">
    <property type="entry name" value="PRibGlycinamide_synth_C-dom"/>
</dbReference>
<dbReference type="HAMAP" id="MF_00138">
    <property type="entry name" value="GARS"/>
    <property type="match status" value="1"/>
</dbReference>
<dbReference type="InterPro" id="IPR011761">
    <property type="entry name" value="ATP-grasp"/>
</dbReference>
<dbReference type="PANTHER" id="PTHR43472">
    <property type="entry name" value="PHOSPHORIBOSYLAMINE--GLYCINE LIGASE"/>
    <property type="match status" value="1"/>
</dbReference>
<dbReference type="FunFam" id="3.90.600.10:FF:000001">
    <property type="entry name" value="Trifunctional purine biosynthetic protein adenosine-3"/>
    <property type="match status" value="1"/>
</dbReference>
<dbReference type="InterPro" id="IPR020562">
    <property type="entry name" value="PRibGlycinamide_synth_N"/>
</dbReference>
<dbReference type="GO" id="GO:0004637">
    <property type="term" value="F:phosphoribosylamine-glycine ligase activity"/>
    <property type="evidence" value="ECO:0007669"/>
    <property type="project" value="UniProtKB-UniRule"/>
</dbReference>
<comment type="pathway">
    <text evidence="3 14">Purine metabolism; IMP biosynthesis via de novo pathway; N(1)-(5-phospho-D-ribosyl)glycinamide from 5-phospho-alpha-D-ribose 1-diphosphate: step 2/2.</text>
</comment>
<dbReference type="GO" id="GO:0006189">
    <property type="term" value="P:'de novo' IMP biosynthetic process"/>
    <property type="evidence" value="ECO:0007669"/>
    <property type="project" value="UniProtKB-UniRule"/>
</dbReference>
<keyword evidence="6" id="KW-0479">Metal-binding</keyword>
<protein>
    <recommendedName>
        <fullName evidence="4 14">Phosphoribosylamine--glycine ligase</fullName>
        <ecNumber evidence="4 14">6.3.4.13</ecNumber>
    </recommendedName>
    <alternativeName>
        <fullName evidence="14">GARS</fullName>
    </alternativeName>
    <alternativeName>
        <fullName evidence="12 14">Glycinamide ribonucleotide synthetase</fullName>
    </alternativeName>
    <alternativeName>
        <fullName evidence="13 14">Phosphoribosylglycinamide synthetase</fullName>
    </alternativeName>
</protein>
<keyword evidence="7 15" id="KW-0547">Nucleotide-binding</keyword>
<evidence type="ECO:0000256" key="10">
    <source>
        <dbReference type="ARBA" id="ARBA00023211"/>
    </source>
</evidence>
<comment type="caution">
    <text evidence="17">The sequence shown here is derived from an EMBL/GenBank/DDBJ whole genome shotgun (WGS) entry which is preliminary data.</text>
</comment>
<evidence type="ECO:0000256" key="9">
    <source>
        <dbReference type="ARBA" id="ARBA00022840"/>
    </source>
</evidence>
<dbReference type="FunFam" id="3.40.50.20:FF:000006">
    <property type="entry name" value="Phosphoribosylamine--glycine ligase, chloroplastic"/>
    <property type="match status" value="1"/>
</dbReference>
<comment type="catalytic activity">
    <reaction evidence="14">
        <text>5-phospho-beta-D-ribosylamine + glycine + ATP = N(1)-(5-phospho-beta-D-ribosyl)glycinamide + ADP + phosphate + H(+)</text>
        <dbReference type="Rhea" id="RHEA:17453"/>
        <dbReference type="ChEBI" id="CHEBI:15378"/>
        <dbReference type="ChEBI" id="CHEBI:30616"/>
        <dbReference type="ChEBI" id="CHEBI:43474"/>
        <dbReference type="ChEBI" id="CHEBI:57305"/>
        <dbReference type="ChEBI" id="CHEBI:58681"/>
        <dbReference type="ChEBI" id="CHEBI:143788"/>
        <dbReference type="ChEBI" id="CHEBI:456216"/>
        <dbReference type="EC" id="6.3.4.13"/>
    </reaction>
</comment>
<dbReference type="PROSITE" id="PS50975">
    <property type="entry name" value="ATP_GRASP"/>
    <property type="match status" value="1"/>
</dbReference>